<reference evidence="3" key="1">
    <citation type="submission" date="2016-11" db="EMBL/GenBank/DDBJ databases">
        <authorList>
            <person name="Varghese N."/>
            <person name="Submissions S."/>
        </authorList>
    </citation>
    <scope>NUCLEOTIDE SEQUENCE [LARGE SCALE GENOMIC DNA]</scope>
    <source>
        <strain evidence="3">DSM 22623</strain>
    </source>
</reference>
<protein>
    <submittedName>
        <fullName evidence="2">Uncharacterized conserved protein YdhG, YjbR/CyaY-like superfamily, DUF1801 family</fullName>
    </submittedName>
</protein>
<name>A0A1M6DX08_9FLAO</name>
<evidence type="ECO:0000313" key="3">
    <source>
        <dbReference type="Proteomes" id="UP000184432"/>
    </source>
</evidence>
<dbReference type="OrthoDB" id="115213at2"/>
<evidence type="ECO:0000259" key="1">
    <source>
        <dbReference type="Pfam" id="PF08818"/>
    </source>
</evidence>
<gene>
    <name evidence="2" type="ORF">SAMN04488508_10361</name>
</gene>
<feature type="domain" description="YdhG-like" evidence="1">
    <location>
        <begin position="27"/>
        <end position="120"/>
    </location>
</feature>
<organism evidence="2 3">
    <name type="scientific">Aquimarina spongiae</name>
    <dbReference type="NCBI Taxonomy" id="570521"/>
    <lineage>
        <taxon>Bacteria</taxon>
        <taxon>Pseudomonadati</taxon>
        <taxon>Bacteroidota</taxon>
        <taxon>Flavobacteriia</taxon>
        <taxon>Flavobacteriales</taxon>
        <taxon>Flavobacteriaceae</taxon>
        <taxon>Aquimarina</taxon>
    </lineage>
</organism>
<accession>A0A1M6DX08</accession>
<dbReference type="AlphaFoldDB" id="A0A1M6DX08"/>
<dbReference type="InterPro" id="IPR014922">
    <property type="entry name" value="YdhG-like"/>
</dbReference>
<proteinExistence type="predicted"/>
<dbReference type="RefSeq" id="WP_073315434.1">
    <property type="nucleotide sequence ID" value="NZ_FQYP01000003.1"/>
</dbReference>
<dbReference type="Pfam" id="PF08818">
    <property type="entry name" value="DUF1801"/>
    <property type="match status" value="1"/>
</dbReference>
<dbReference type="EMBL" id="FQYP01000003">
    <property type="protein sequence ID" value="SHI77659.1"/>
    <property type="molecule type" value="Genomic_DNA"/>
</dbReference>
<dbReference type="Proteomes" id="UP000184432">
    <property type="component" value="Unassembled WGS sequence"/>
</dbReference>
<dbReference type="STRING" id="570521.SAMN04488508_10361"/>
<sequence length="130" mass="14988">MGKKGAMPNYKTIDHYIDNQSSEAQLILRELRSLIKEAVPEVVEIPNYKVPSFTLIKGIKPEQQLMIAAYTKYVSFYPSEATVNHFAQQLKGFDVGKGTVKFSFNTPLPEELIRQMVKFRHEELQKKQKL</sequence>
<dbReference type="Gene3D" id="3.90.1150.200">
    <property type="match status" value="1"/>
</dbReference>
<dbReference type="SUPFAM" id="SSF159888">
    <property type="entry name" value="YdhG-like"/>
    <property type="match status" value="1"/>
</dbReference>
<keyword evidence="3" id="KW-1185">Reference proteome</keyword>
<evidence type="ECO:0000313" key="2">
    <source>
        <dbReference type="EMBL" id="SHI77659.1"/>
    </source>
</evidence>